<gene>
    <name evidence="3" type="ORF">FHU39_002893</name>
</gene>
<protein>
    <submittedName>
        <fullName evidence="3">Uncharacterized protein</fullName>
    </submittedName>
</protein>
<dbReference type="EMBL" id="JACHVQ010000002">
    <property type="protein sequence ID" value="MBB2892875.1"/>
    <property type="molecule type" value="Genomic_DNA"/>
</dbReference>
<organism evidence="3 4">
    <name type="scientific">Flexivirga oryzae</name>
    <dbReference type="NCBI Taxonomy" id="1794944"/>
    <lineage>
        <taxon>Bacteria</taxon>
        <taxon>Bacillati</taxon>
        <taxon>Actinomycetota</taxon>
        <taxon>Actinomycetes</taxon>
        <taxon>Micrococcales</taxon>
        <taxon>Dermacoccaceae</taxon>
        <taxon>Flexivirga</taxon>
    </lineage>
</organism>
<evidence type="ECO:0000256" key="2">
    <source>
        <dbReference type="SAM" id="Phobius"/>
    </source>
</evidence>
<keyword evidence="4" id="KW-1185">Reference proteome</keyword>
<evidence type="ECO:0000256" key="1">
    <source>
        <dbReference type="SAM" id="MobiDB-lite"/>
    </source>
</evidence>
<dbReference type="AlphaFoldDB" id="A0A839NCG2"/>
<evidence type="ECO:0000313" key="4">
    <source>
        <dbReference type="Proteomes" id="UP000559182"/>
    </source>
</evidence>
<proteinExistence type="predicted"/>
<accession>A0A839NCG2</accession>
<keyword evidence="2" id="KW-1133">Transmembrane helix</keyword>
<evidence type="ECO:0000313" key="3">
    <source>
        <dbReference type="EMBL" id="MBB2892875.1"/>
    </source>
</evidence>
<dbReference type="RefSeq" id="WP_183321267.1">
    <property type="nucleotide sequence ID" value="NZ_JACHVQ010000002.1"/>
</dbReference>
<reference evidence="3 4" key="1">
    <citation type="submission" date="2020-08" db="EMBL/GenBank/DDBJ databases">
        <title>Sequencing the genomes of 1000 actinobacteria strains.</title>
        <authorList>
            <person name="Klenk H.-P."/>
        </authorList>
    </citation>
    <scope>NUCLEOTIDE SEQUENCE [LARGE SCALE GENOMIC DNA]</scope>
    <source>
        <strain evidence="3 4">DSM 105369</strain>
    </source>
</reference>
<sequence length="210" mass="22029">MQLPKRRGLALTIIGAVLMLILAPAAAGIGVWQGVSKGMSAVDDQPWISANSTVHVTDHNSQTILVEGTYESTDPLPVCDITGPDGQQVPIDRGSGRLTMDWGGTAFTRAGTFLPEGDGDYRIDCDGLRTKVLDSDIANDIARRVLVPLGIGVGLGALAFLVGVILLIVGIVKLVNSGRERNQARIAATYPGPYGGPPPYGPQSKGPYGR</sequence>
<keyword evidence="2" id="KW-0472">Membrane</keyword>
<name>A0A839NCG2_9MICO</name>
<comment type="caution">
    <text evidence="3">The sequence shown here is derived from an EMBL/GenBank/DDBJ whole genome shotgun (WGS) entry which is preliminary data.</text>
</comment>
<keyword evidence="2" id="KW-0812">Transmembrane</keyword>
<feature type="transmembrane region" description="Helical" evidence="2">
    <location>
        <begin position="145"/>
        <end position="175"/>
    </location>
</feature>
<dbReference type="Proteomes" id="UP000559182">
    <property type="component" value="Unassembled WGS sequence"/>
</dbReference>
<feature type="region of interest" description="Disordered" evidence="1">
    <location>
        <begin position="189"/>
        <end position="210"/>
    </location>
</feature>